<gene>
    <name evidence="1" type="ORF">BV25DRAFT_1821436</name>
</gene>
<reference evidence="1" key="1">
    <citation type="submission" date="2021-03" db="EMBL/GenBank/DDBJ databases">
        <authorList>
            <consortium name="DOE Joint Genome Institute"/>
            <person name="Ahrendt S."/>
            <person name="Looney B.P."/>
            <person name="Miyauchi S."/>
            <person name="Morin E."/>
            <person name="Drula E."/>
            <person name="Courty P.E."/>
            <person name="Chicoki N."/>
            <person name="Fauchery L."/>
            <person name="Kohler A."/>
            <person name="Kuo A."/>
            <person name="Labutti K."/>
            <person name="Pangilinan J."/>
            <person name="Lipzen A."/>
            <person name="Riley R."/>
            <person name="Andreopoulos W."/>
            <person name="He G."/>
            <person name="Johnson J."/>
            <person name="Barry K.W."/>
            <person name="Grigoriev I.V."/>
            <person name="Nagy L."/>
            <person name="Hibbett D."/>
            <person name="Henrissat B."/>
            <person name="Matheny P.B."/>
            <person name="Labbe J."/>
            <person name="Martin F."/>
        </authorList>
    </citation>
    <scope>NUCLEOTIDE SEQUENCE</scope>
    <source>
        <strain evidence="1">HHB10654</strain>
    </source>
</reference>
<keyword evidence="2" id="KW-1185">Reference proteome</keyword>
<accession>A0ACB8TC49</accession>
<sequence>MVSDGVTGKSVDREEGPLPDEARLQAYAQSLRRQKNARAPVSRLPVEIVVHIFSLFQASPRLPHNRYTRPPAWLAVTHVYQRWRNISLSCPILWTDIIVQNSNWAKAMLSRSKGAPITLCLQPGKWIPVSALRLNLGRTRSLQIDGRFILQASHALRTPAPLLETLKLLDVSSRPHHPKLSTSYIFPDGVSKLRELCLRNFRTSWPIHLVGSNMMHLSIENLVQENRPSLAQLQETLLAAPNLQTLVLNDALPIHPPEVTAMSIVTDRDTCSPVMLPSIMTLILAAKSGMDVLYFTANCLLPSLVSVELTTGSNDTDTEASWGSDNGLLLSLCTLYQPAYSPQHRVAKPYTFRSLTIEYEDSANDEDWWIRAGGPTTAGSDARNPLSSGAHFDERFAVRLRYKEAQDVEDFCRRMCLLLPLQYVEALVIDCDLLAHGDDWLHMFCCMPCVERVFVRGAPAIGLAAALDDPKGARAKSVQRRPEIALLLEEMRAVVPVRLFPRLSHLVIMQVDLEQIVEDDAMLSSYEHLMLGLASRSDWPSGTAPLWKLGIFQCDVLEAHVKQLAGYIMYSEVEWDDAPDGFTQNPLFVDEEDENDDAVLDLAVSEHSDA</sequence>
<dbReference type="Proteomes" id="UP000814140">
    <property type="component" value="Unassembled WGS sequence"/>
</dbReference>
<dbReference type="EMBL" id="MU277194">
    <property type="protein sequence ID" value="KAI0065756.1"/>
    <property type="molecule type" value="Genomic_DNA"/>
</dbReference>
<comment type="caution">
    <text evidence="1">The sequence shown here is derived from an EMBL/GenBank/DDBJ whole genome shotgun (WGS) entry which is preliminary data.</text>
</comment>
<evidence type="ECO:0000313" key="1">
    <source>
        <dbReference type="EMBL" id="KAI0065756.1"/>
    </source>
</evidence>
<proteinExistence type="predicted"/>
<reference evidence="1" key="2">
    <citation type="journal article" date="2022" name="New Phytol.">
        <title>Evolutionary transition to the ectomycorrhizal habit in the genomes of a hyperdiverse lineage of mushroom-forming fungi.</title>
        <authorList>
            <person name="Looney B."/>
            <person name="Miyauchi S."/>
            <person name="Morin E."/>
            <person name="Drula E."/>
            <person name="Courty P.E."/>
            <person name="Kohler A."/>
            <person name="Kuo A."/>
            <person name="LaButti K."/>
            <person name="Pangilinan J."/>
            <person name="Lipzen A."/>
            <person name="Riley R."/>
            <person name="Andreopoulos W."/>
            <person name="He G."/>
            <person name="Johnson J."/>
            <person name="Nolan M."/>
            <person name="Tritt A."/>
            <person name="Barry K.W."/>
            <person name="Grigoriev I.V."/>
            <person name="Nagy L.G."/>
            <person name="Hibbett D."/>
            <person name="Henrissat B."/>
            <person name="Matheny P.B."/>
            <person name="Labbe J."/>
            <person name="Martin F.M."/>
        </authorList>
    </citation>
    <scope>NUCLEOTIDE SEQUENCE</scope>
    <source>
        <strain evidence="1">HHB10654</strain>
    </source>
</reference>
<name>A0ACB8TC49_9AGAM</name>
<evidence type="ECO:0000313" key="2">
    <source>
        <dbReference type="Proteomes" id="UP000814140"/>
    </source>
</evidence>
<protein>
    <submittedName>
        <fullName evidence="1">Uncharacterized protein</fullName>
    </submittedName>
</protein>
<organism evidence="1 2">
    <name type="scientific">Artomyces pyxidatus</name>
    <dbReference type="NCBI Taxonomy" id="48021"/>
    <lineage>
        <taxon>Eukaryota</taxon>
        <taxon>Fungi</taxon>
        <taxon>Dikarya</taxon>
        <taxon>Basidiomycota</taxon>
        <taxon>Agaricomycotina</taxon>
        <taxon>Agaricomycetes</taxon>
        <taxon>Russulales</taxon>
        <taxon>Auriscalpiaceae</taxon>
        <taxon>Artomyces</taxon>
    </lineage>
</organism>